<dbReference type="Proteomes" id="UP000570851">
    <property type="component" value="Unassembled WGS sequence"/>
</dbReference>
<reference evidence="1 2" key="1">
    <citation type="submission" date="2019-11" db="EMBL/GenBank/DDBJ databases">
        <title>Comparison of genomes from free-living endosymbiotic cyanobacteria isolated from Azolla.</title>
        <authorList>
            <person name="Thiel T."/>
            <person name="Pratte B."/>
        </authorList>
    </citation>
    <scope>NUCLEOTIDE SEQUENCE [LARGE SCALE GENOMIC DNA]</scope>
    <source>
        <strain evidence="1 2">N2B</strain>
    </source>
</reference>
<organism evidence="1 2">
    <name type="scientific">Trichormus variabilis N2B</name>
    <dbReference type="NCBI Taxonomy" id="2681315"/>
    <lineage>
        <taxon>Bacteria</taxon>
        <taxon>Bacillati</taxon>
        <taxon>Cyanobacteriota</taxon>
        <taxon>Cyanophyceae</taxon>
        <taxon>Nostocales</taxon>
        <taxon>Nostocaceae</taxon>
        <taxon>Trichormus</taxon>
    </lineage>
</organism>
<proteinExistence type="predicted"/>
<evidence type="ECO:0000313" key="2">
    <source>
        <dbReference type="Proteomes" id="UP000570851"/>
    </source>
</evidence>
<gene>
    <name evidence="1" type="ORF">GNE12_16315</name>
</gene>
<keyword evidence="2" id="KW-1185">Reference proteome</keyword>
<sequence length="45" mass="5401">MTTLIRKLTYISPFHFNLGDRFHSHSLKCDRSFGQCWQGKTMVRR</sequence>
<accession>A0ABR6SAN5</accession>
<evidence type="ECO:0000313" key="1">
    <source>
        <dbReference type="EMBL" id="MBC1303477.1"/>
    </source>
</evidence>
<dbReference type="GeneID" id="58726844"/>
<dbReference type="RefSeq" id="WP_153228438.1">
    <property type="nucleotide sequence ID" value="NZ_JACKZP010000064.1"/>
</dbReference>
<comment type="caution">
    <text evidence="1">The sequence shown here is derived from an EMBL/GenBank/DDBJ whole genome shotgun (WGS) entry which is preliminary data.</text>
</comment>
<protein>
    <submittedName>
        <fullName evidence="1">Uncharacterized protein</fullName>
    </submittedName>
</protein>
<name>A0ABR6SAN5_ANAVA</name>
<dbReference type="EMBL" id="JACKZP010000064">
    <property type="protein sequence ID" value="MBC1303477.1"/>
    <property type="molecule type" value="Genomic_DNA"/>
</dbReference>